<feature type="compositionally biased region" description="Basic residues" evidence="2">
    <location>
        <begin position="167"/>
        <end position="179"/>
    </location>
</feature>
<feature type="region of interest" description="Disordered" evidence="2">
    <location>
        <begin position="150"/>
        <end position="186"/>
    </location>
</feature>
<organism evidence="3 4">
    <name type="scientific">Blattamonas nauphoetae</name>
    <dbReference type="NCBI Taxonomy" id="2049346"/>
    <lineage>
        <taxon>Eukaryota</taxon>
        <taxon>Metamonada</taxon>
        <taxon>Preaxostyla</taxon>
        <taxon>Oxymonadida</taxon>
        <taxon>Blattamonas</taxon>
    </lineage>
</organism>
<gene>
    <name evidence="3" type="ORF">BLNAU_6197</name>
</gene>
<protein>
    <recommendedName>
        <fullName evidence="5">OTU domain-containing protein</fullName>
    </recommendedName>
</protein>
<evidence type="ECO:0000256" key="2">
    <source>
        <dbReference type="SAM" id="MobiDB-lite"/>
    </source>
</evidence>
<evidence type="ECO:0000256" key="1">
    <source>
        <dbReference type="SAM" id="Coils"/>
    </source>
</evidence>
<reference evidence="3 4" key="1">
    <citation type="journal article" date="2022" name="bioRxiv">
        <title>Genomics of Preaxostyla Flagellates Illuminates Evolutionary Transitions and the Path Towards Mitochondrial Loss.</title>
        <authorList>
            <person name="Novak L.V.F."/>
            <person name="Treitli S.C."/>
            <person name="Pyrih J."/>
            <person name="Halakuc P."/>
            <person name="Pipaliya S.V."/>
            <person name="Vacek V."/>
            <person name="Brzon O."/>
            <person name="Soukal P."/>
            <person name="Eme L."/>
            <person name="Dacks J.B."/>
            <person name="Karnkowska A."/>
            <person name="Elias M."/>
            <person name="Hampl V."/>
        </authorList>
    </citation>
    <scope>NUCLEOTIDE SEQUENCE [LARGE SCALE GENOMIC DNA]</scope>
    <source>
        <strain evidence="3">NAU3</strain>
        <tissue evidence="3">Gut</tissue>
    </source>
</reference>
<name>A0ABQ9Y5C0_9EUKA</name>
<dbReference type="Proteomes" id="UP001281761">
    <property type="component" value="Unassembled WGS sequence"/>
</dbReference>
<evidence type="ECO:0000313" key="4">
    <source>
        <dbReference type="Proteomes" id="UP001281761"/>
    </source>
</evidence>
<feature type="coiled-coil region" evidence="1">
    <location>
        <begin position="84"/>
        <end position="111"/>
    </location>
</feature>
<accession>A0ABQ9Y5C0</accession>
<evidence type="ECO:0000313" key="3">
    <source>
        <dbReference type="EMBL" id="KAK2958948.1"/>
    </source>
</evidence>
<keyword evidence="4" id="KW-1185">Reference proteome</keyword>
<evidence type="ECO:0008006" key="5">
    <source>
        <dbReference type="Google" id="ProtNLM"/>
    </source>
</evidence>
<sequence>MKEISKKEKLGGVGKVVEIDECWFSKGKGHGGKPRFNYTILGGVEKEEGKPSSRIDLKTINPAHLNRKNVVDEIQFFKDCGSVSDEQLSLLEELQKTNVESEKEADKMRKDVSTQRHLEKIAQTTTELAETTTHFQQLSQAREKEVHKVIEKQKRVESSKSTVKTRSQTKKGKKKKKEVRKSSIPGAPIAKVNQQVTSSGVVDYHQRLIDLWGDRYVIVNGERVHDRPNDCLYNAVWMFLTPDEKRAHPDLRRDVINWMHQEANQQHLTDNLRWDDMNKPAEQRIRELEEFAQSEDSEVEAIACLLEKTLYVRCPFGSVTAFNPGKPVINIGYIPGHFVAMFNRRQL</sequence>
<dbReference type="EMBL" id="JARBJD010000034">
    <property type="protein sequence ID" value="KAK2958948.1"/>
    <property type="molecule type" value="Genomic_DNA"/>
</dbReference>
<comment type="caution">
    <text evidence="3">The sequence shown here is derived from an EMBL/GenBank/DDBJ whole genome shotgun (WGS) entry which is preliminary data.</text>
</comment>
<proteinExistence type="predicted"/>
<dbReference type="CDD" id="cd22744">
    <property type="entry name" value="OTU"/>
    <property type="match status" value="1"/>
</dbReference>
<keyword evidence="1" id="KW-0175">Coiled coil</keyword>